<comment type="similarity">
    <text evidence="3">Belongs to the exportin family.</text>
</comment>
<evidence type="ECO:0000256" key="8">
    <source>
        <dbReference type="SAM" id="Phobius"/>
    </source>
</evidence>
<comment type="subcellular location">
    <subcellularLocation>
        <location evidence="2">Cytoplasm</location>
    </subcellularLocation>
    <subcellularLocation>
        <location evidence="1">Nucleus</location>
    </subcellularLocation>
</comment>
<dbReference type="InterPro" id="IPR016024">
    <property type="entry name" value="ARM-type_fold"/>
</dbReference>
<dbReference type="GO" id="GO:0005737">
    <property type="term" value="C:cytoplasm"/>
    <property type="evidence" value="ECO:0007669"/>
    <property type="project" value="UniProtKB-SubCell"/>
</dbReference>
<feature type="transmembrane region" description="Helical" evidence="8">
    <location>
        <begin position="1005"/>
        <end position="1031"/>
    </location>
</feature>
<dbReference type="PROSITE" id="PS50166">
    <property type="entry name" value="IMPORTIN_B_NT"/>
    <property type="match status" value="1"/>
</dbReference>
<dbReference type="OMA" id="DCFHELC"/>
<dbReference type="GO" id="GO:0006611">
    <property type="term" value="P:protein export from nucleus"/>
    <property type="evidence" value="ECO:0007669"/>
    <property type="project" value="TreeGrafter"/>
</dbReference>
<dbReference type="GeneID" id="25269548"/>
<organism evidence="10 11">
    <name type="scientific">Eimeria acervulina</name>
    <name type="common">Coccidian parasite</name>
    <dbReference type="NCBI Taxonomy" id="5801"/>
    <lineage>
        <taxon>Eukaryota</taxon>
        <taxon>Sar</taxon>
        <taxon>Alveolata</taxon>
        <taxon>Apicomplexa</taxon>
        <taxon>Conoidasida</taxon>
        <taxon>Coccidia</taxon>
        <taxon>Eucoccidiorida</taxon>
        <taxon>Eimeriorina</taxon>
        <taxon>Eimeriidae</taxon>
        <taxon>Eimeria</taxon>
    </lineage>
</organism>
<evidence type="ECO:0000256" key="7">
    <source>
        <dbReference type="ARBA" id="ARBA00023242"/>
    </source>
</evidence>
<dbReference type="InterPro" id="IPR011989">
    <property type="entry name" value="ARM-like"/>
</dbReference>
<dbReference type="Pfam" id="PF03810">
    <property type="entry name" value="IBN_N"/>
    <property type="match status" value="1"/>
</dbReference>
<reference evidence="10" key="2">
    <citation type="submission" date="2013-10" db="EMBL/GenBank/DDBJ databases">
        <authorList>
            <person name="Aslett M."/>
        </authorList>
    </citation>
    <scope>NUCLEOTIDE SEQUENCE</scope>
    <source>
        <strain evidence="10">Houghton</strain>
    </source>
</reference>
<evidence type="ECO:0000313" key="10">
    <source>
        <dbReference type="EMBL" id="CDI80379.1"/>
    </source>
</evidence>
<accession>U6GP35</accession>
<sequence>MADLAEVQQLELLCQAFYGGGGKEEQNEAHKVLLPLVNNPENMPRLQAVLAHSSNMQALIFASSGLMNLFTRYWGQISDKQKEETRNFLLNYLYQRSADLLHNAQEILGHLIRLLCRIVKLSWFEDVDKKILEQVGLFLSASTAHWVVGLYIYTELTQEMQPKIGYHMSRLRRVAFSFRDIALSSILKVAVKTLQQFDAGAIRVPNDEEETRLLKQVLQLALNCLSFDFMGTIADDTTDEQNTVMIPQGWSEFREERFPKMFFSLYNACWQKNPHRPRVECARLCLSCLVLISAFRRSFFETTATRNKYMSALILGTFKIIKTRTGLTDDMCYHEFCRLIGKINTSHHLSELCASEPFREFPQYLFDFTMESLKSWKRMPNSKHYLLGVWAHVISPLLFYKQKVPSDLELYIERITAAFIMSRMYVAEAIADDADNCDWESPLNNEVLRQEQLEVLSQLARCRYTKTARVVHELFEETKTKAQSGEISRKVFEEKITWLVYLIGALVGSNWTGRLPDVYVDDASSETVQTANAGLSKLVLTLIEETKCEDTPETLELAFLYFLDQFRKLFIGQFARKLDGTSAFATGKALGAADDKAVVATLVSKIGFNLQHRVDMPECIKKSMDLLFEFVAGVHIVHWISRAPELIVTGRLLLETPTGAYFLTNHCSAEFKFLSMRRYSRLRTTYYLTLGTLLFYQQRKAAVTFEQFVQPMDAIFVSLWQQTEEGRNPGSIRNPLCRDPLIGLVRDLRGLSFASGNSSTYTVLFEWLMSPAKKINGSTRMAIFSWAADAWWDDAEVMVPLLKFIADFVSNRGGSRIQFVESSANGIRLFKEASSVVLKYGNRILQKQDFTDPYKEKYKGMAVALQILSNIISGSYCHYEVFEVYGDTVLNDSLRLALQMCLAIPQDDLMAYLKSLRPVYSFLEVATESFMQHILELPPAHLAQLLRCVEDGLCAQETVLMQSCATLGHFVEFIFKYRNSEEKEGDAVRAFLEAQPGSLPRMLQLIFQLLMTGQLPNLFAISGVLLGLIVLQQNEYLKLKQQIIEQQIESKRPQVEGFFIELMVNIEDDLTPANKDRFMRNLYHFAHDIRKMFSFSLPATLLTSLRSCDRCPTRLETEEELSSFLENLDTPTRSDDRTQGSIRHPFRKLEYICFDPGPVKIEAIRRRPLPLDNPKDVQKLIVFALYYRSSIVEVAWVSFLQRELLKKARKLLHAEAKYAAHLSVI</sequence>
<dbReference type="Proteomes" id="UP000018050">
    <property type="component" value="Unassembled WGS sequence"/>
</dbReference>
<evidence type="ECO:0000313" key="11">
    <source>
        <dbReference type="Proteomes" id="UP000018050"/>
    </source>
</evidence>
<dbReference type="InterPro" id="IPR001494">
    <property type="entry name" value="Importin-beta_N"/>
</dbReference>
<dbReference type="Pfam" id="PF25795">
    <property type="entry name" value="TPR_XPO7"/>
    <property type="match status" value="1"/>
</dbReference>
<dbReference type="GO" id="GO:0031267">
    <property type="term" value="F:small GTPase binding"/>
    <property type="evidence" value="ECO:0007669"/>
    <property type="project" value="InterPro"/>
</dbReference>
<evidence type="ECO:0000256" key="5">
    <source>
        <dbReference type="ARBA" id="ARBA00022490"/>
    </source>
</evidence>
<dbReference type="InterPro" id="IPR044189">
    <property type="entry name" value="XPO4/7-like"/>
</dbReference>
<dbReference type="GO" id="GO:0005049">
    <property type="term" value="F:nuclear export signal receptor activity"/>
    <property type="evidence" value="ECO:0007669"/>
    <property type="project" value="InterPro"/>
</dbReference>
<dbReference type="VEuPathDB" id="ToxoDB:EAH_00014780"/>
<dbReference type="InterPro" id="IPR057947">
    <property type="entry name" value="TPR_XPO7/RBP17"/>
</dbReference>
<keyword evidence="5" id="KW-0963">Cytoplasm</keyword>
<proteinExistence type="inferred from homology"/>
<evidence type="ECO:0000256" key="6">
    <source>
        <dbReference type="ARBA" id="ARBA00022927"/>
    </source>
</evidence>
<evidence type="ECO:0000256" key="3">
    <source>
        <dbReference type="ARBA" id="ARBA00009466"/>
    </source>
</evidence>
<dbReference type="EMBL" id="HG671193">
    <property type="protein sequence ID" value="CDI80379.1"/>
    <property type="molecule type" value="Genomic_DNA"/>
</dbReference>
<dbReference type="GO" id="GO:0005643">
    <property type="term" value="C:nuclear pore"/>
    <property type="evidence" value="ECO:0007669"/>
    <property type="project" value="TreeGrafter"/>
</dbReference>
<evidence type="ECO:0000256" key="2">
    <source>
        <dbReference type="ARBA" id="ARBA00004496"/>
    </source>
</evidence>
<dbReference type="AlphaFoldDB" id="U6GP35"/>
<dbReference type="PANTHER" id="PTHR12596">
    <property type="entry name" value="EXPORTIN 4,7-RELATED"/>
    <property type="match status" value="1"/>
</dbReference>
<evidence type="ECO:0000256" key="4">
    <source>
        <dbReference type="ARBA" id="ARBA00022448"/>
    </source>
</evidence>
<dbReference type="PANTHER" id="PTHR12596:SF2">
    <property type="entry name" value="EXPORTIN-7 ISOFORM X1"/>
    <property type="match status" value="1"/>
</dbReference>
<feature type="domain" description="Importin N-terminal" evidence="9">
    <location>
        <begin position="29"/>
        <end position="95"/>
    </location>
</feature>
<gene>
    <name evidence="10" type="ORF">EAH_00014780</name>
</gene>
<protein>
    <submittedName>
        <fullName evidence="10">Exportin 7, putative</fullName>
    </submittedName>
</protein>
<keyword evidence="8" id="KW-0472">Membrane</keyword>
<dbReference type="SUPFAM" id="SSF48371">
    <property type="entry name" value="ARM repeat"/>
    <property type="match status" value="1"/>
</dbReference>
<evidence type="ECO:0000259" key="9">
    <source>
        <dbReference type="PROSITE" id="PS50166"/>
    </source>
</evidence>
<dbReference type="RefSeq" id="XP_013249667.1">
    <property type="nucleotide sequence ID" value="XM_013394213.1"/>
</dbReference>
<dbReference type="Gene3D" id="1.25.10.10">
    <property type="entry name" value="Leucine-rich Repeat Variant"/>
    <property type="match status" value="1"/>
</dbReference>
<dbReference type="OrthoDB" id="244158at2759"/>
<keyword evidence="8" id="KW-0812">Transmembrane</keyword>
<reference evidence="10" key="1">
    <citation type="submission" date="2013-10" db="EMBL/GenBank/DDBJ databases">
        <title>Genomic analysis of the causative agents of coccidiosis in chickens.</title>
        <authorList>
            <person name="Reid A.J."/>
            <person name="Blake D."/>
            <person name="Billington K."/>
            <person name="Browne H."/>
            <person name="Dunn M."/>
            <person name="Hung S."/>
            <person name="Kawahara F."/>
            <person name="Miranda-Saavedra D."/>
            <person name="Mourier T."/>
            <person name="Nagra H."/>
            <person name="Otto T.D."/>
            <person name="Rawlings N."/>
            <person name="Sanchez A."/>
            <person name="Sanders M."/>
            <person name="Subramaniam C."/>
            <person name="Tay Y."/>
            <person name="Dear P."/>
            <person name="Doerig C."/>
            <person name="Gruber A."/>
            <person name="Parkinson J."/>
            <person name="Shirley M."/>
            <person name="Wan K.L."/>
            <person name="Berriman M."/>
            <person name="Tomley F."/>
            <person name="Pain A."/>
        </authorList>
    </citation>
    <scope>NUCLEOTIDE SEQUENCE</scope>
    <source>
        <strain evidence="10">Houghton</strain>
    </source>
</reference>
<keyword evidence="6" id="KW-0653">Protein transport</keyword>
<keyword evidence="8" id="KW-1133">Transmembrane helix</keyword>
<evidence type="ECO:0000256" key="1">
    <source>
        <dbReference type="ARBA" id="ARBA00004123"/>
    </source>
</evidence>
<keyword evidence="4" id="KW-0813">Transport</keyword>
<keyword evidence="7" id="KW-0539">Nucleus</keyword>
<name>U6GP35_EIMAC</name>
<keyword evidence="11" id="KW-1185">Reference proteome</keyword>
<dbReference type="SMART" id="SM00913">
    <property type="entry name" value="IBN_N"/>
    <property type="match status" value="1"/>
</dbReference>